<evidence type="ECO:0000313" key="4">
    <source>
        <dbReference type="Proteomes" id="UP000694941"/>
    </source>
</evidence>
<dbReference type="Proteomes" id="UP000694941">
    <property type="component" value="Unplaced"/>
</dbReference>
<proteinExistence type="inferred from homology"/>
<name>A0ABM1RUC2_LIMPO</name>
<dbReference type="Pfam" id="PF09730">
    <property type="entry name" value="BicD"/>
    <property type="match status" value="1"/>
</dbReference>
<dbReference type="PANTHER" id="PTHR31233">
    <property type="entry name" value="BICAUDAL D FAMILY MEMBER"/>
    <property type="match status" value="1"/>
</dbReference>
<sequence>MLPQEDLVAISEELAQLYHYVCLVNGETPSRVMLDHAKGCQHVEQDMAQLSQGQDSVEIDNKMDILGGTLKTSASTRVFEGGFGKLDTKSNPAVCGQLLKTIHDQVCHLKQAVRTTVEMGHQKIYHLPETDDATTTEMKVQVTELQSQVSTKREQIATLRTLLKANEHTAEVALADLKSKYEKEKAVAGETMFKLRNELKALKEGAAMFTSLKATFTARSEEYISQVEELQRQLYAAEEEKKTLNSLLRRVIHQKLALTQHLEDLEMEQEYNYMKQQDSHGCVAFQRRSPGAIRRK</sequence>
<dbReference type="GeneID" id="111083050"/>
<comment type="similarity">
    <text evidence="1">Belongs to the BicD family.</text>
</comment>
<reference evidence="5 6" key="1">
    <citation type="submission" date="2025-05" db="UniProtKB">
        <authorList>
            <consortium name="RefSeq"/>
        </authorList>
    </citation>
    <scope>IDENTIFICATION</scope>
    <source>
        <tissue evidence="5 6">Muscle</tissue>
    </source>
</reference>
<evidence type="ECO:0000256" key="3">
    <source>
        <dbReference type="SAM" id="Coils"/>
    </source>
</evidence>
<dbReference type="RefSeq" id="XP_022234977.1">
    <property type="nucleotide sequence ID" value="XM_022379269.1"/>
</dbReference>
<protein>
    <submittedName>
        <fullName evidence="5 6">Protein bicaudal D homolog 2-like</fullName>
    </submittedName>
</protein>
<feature type="coiled-coil region" evidence="3">
    <location>
        <begin position="213"/>
        <end position="247"/>
    </location>
</feature>
<evidence type="ECO:0000256" key="2">
    <source>
        <dbReference type="ARBA" id="ARBA00023054"/>
    </source>
</evidence>
<evidence type="ECO:0000313" key="7">
    <source>
        <dbReference type="RefSeq" id="XP_022234977.1"/>
    </source>
</evidence>
<evidence type="ECO:0000313" key="5">
    <source>
        <dbReference type="RefSeq" id="XP_022234975.1"/>
    </source>
</evidence>
<evidence type="ECO:0000313" key="6">
    <source>
        <dbReference type="RefSeq" id="XP_022234976.1"/>
    </source>
</evidence>
<dbReference type="RefSeq" id="XP_022234976.1">
    <property type="nucleotide sequence ID" value="XM_022379268.1"/>
</dbReference>
<dbReference type="PANTHER" id="PTHR31233:SF6">
    <property type="entry name" value="PROTEIN BICAUDAL D"/>
    <property type="match status" value="1"/>
</dbReference>
<dbReference type="RefSeq" id="XP_022234975.1">
    <property type="nucleotide sequence ID" value="XM_022379267.1"/>
</dbReference>
<gene>
    <name evidence="5 6 7" type="primary">LOC111083050</name>
</gene>
<keyword evidence="4" id="KW-1185">Reference proteome</keyword>
<evidence type="ECO:0000256" key="1">
    <source>
        <dbReference type="ARBA" id="ARBA00010061"/>
    </source>
</evidence>
<dbReference type="InterPro" id="IPR018477">
    <property type="entry name" value="BICD"/>
</dbReference>
<accession>A0ABM1RUC2</accession>
<organism evidence="4 7">
    <name type="scientific">Limulus polyphemus</name>
    <name type="common">Atlantic horseshoe crab</name>
    <dbReference type="NCBI Taxonomy" id="6850"/>
    <lineage>
        <taxon>Eukaryota</taxon>
        <taxon>Metazoa</taxon>
        <taxon>Ecdysozoa</taxon>
        <taxon>Arthropoda</taxon>
        <taxon>Chelicerata</taxon>
        <taxon>Merostomata</taxon>
        <taxon>Xiphosura</taxon>
        <taxon>Limulidae</taxon>
        <taxon>Limulus</taxon>
    </lineage>
</organism>
<keyword evidence="2 3" id="KW-0175">Coiled coil</keyword>
<dbReference type="Gene3D" id="6.10.250.2470">
    <property type="match status" value="1"/>
</dbReference>